<dbReference type="OrthoDB" id="10682474at2759"/>
<proteinExistence type="predicted"/>
<dbReference type="EMBL" id="JAAGWQ010000020">
    <property type="protein sequence ID" value="KAF5678127.1"/>
    <property type="molecule type" value="Genomic_DNA"/>
</dbReference>
<organism evidence="2 3">
    <name type="scientific">Fusarium heterosporum</name>
    <dbReference type="NCBI Taxonomy" id="42747"/>
    <lineage>
        <taxon>Eukaryota</taxon>
        <taxon>Fungi</taxon>
        <taxon>Dikarya</taxon>
        <taxon>Ascomycota</taxon>
        <taxon>Pezizomycotina</taxon>
        <taxon>Sordariomycetes</taxon>
        <taxon>Hypocreomycetidae</taxon>
        <taxon>Hypocreales</taxon>
        <taxon>Nectriaceae</taxon>
        <taxon>Fusarium</taxon>
        <taxon>Fusarium heterosporum species complex</taxon>
    </lineage>
</organism>
<keyword evidence="3" id="KW-1185">Reference proteome</keyword>
<accession>A0A8H5U1H9</accession>
<sequence length="529" mass="60700">MTSNEWKDWTFERILTLNAEHIRKSSKEGPCVEPCREPCEKPCREPFDVPWQPELRHDCETKEDTKTLLELTKQSNLLLFCYDGWFRGRPQIKDTDSNGLRGIPVLEFIVAGDSKVLSFIKRLLYDDRLDVCAWNAHSGKAYEGGENKPFNAIQTQCKDGSWKGGAGPPSPSTVLTLEDYNLEDARALRTLNVYICIIGMKLSLELYTTEKEEDFNNAIRNFNLAEIVVSHKRIADLDNDDGDIEEHPTNAENDSVPDGEPVGLGEQWMYHPFAWKIVDFEDILALNVRHIKDSSHEYQASLYDREERPVFHLPWAIGFREDCDSKDNVDILTALTEQHKLLVIANAGHFRGRPHRHIYHKNSEGGILSWKMTRGIPIIEFLILKDLEASVFVKRLHQDDRLDVRAWEGRSGDVVANGKAFPYRKYRSMDNHWRNKEDFIEEDRDWGLEDYGLNDAEIFQDGCDPSLEDTLINSNKTDVYICVVGMKIADSIFMSEENEQFNNAIKNFDLIDIIISHKRNADSGGGKGE</sequence>
<feature type="region of interest" description="Disordered" evidence="1">
    <location>
        <begin position="239"/>
        <end position="258"/>
    </location>
</feature>
<gene>
    <name evidence="2" type="ORF">FHETE_1357</name>
</gene>
<dbReference type="Proteomes" id="UP000567885">
    <property type="component" value="Unassembled WGS sequence"/>
</dbReference>
<protein>
    <submittedName>
        <fullName evidence="2">Uncharacterized protein</fullName>
    </submittedName>
</protein>
<reference evidence="2 3" key="1">
    <citation type="submission" date="2020-05" db="EMBL/GenBank/DDBJ databases">
        <title>Identification and distribution of gene clusters putatively required for synthesis of sphingolipid metabolism inhibitors in phylogenetically diverse species of the filamentous fungus Fusarium.</title>
        <authorList>
            <person name="Kim H.-S."/>
            <person name="Busman M."/>
            <person name="Brown D.W."/>
            <person name="Divon H."/>
            <person name="Uhlig S."/>
            <person name="Proctor R.H."/>
        </authorList>
    </citation>
    <scope>NUCLEOTIDE SEQUENCE [LARGE SCALE GENOMIC DNA]</scope>
    <source>
        <strain evidence="2 3">NRRL 20693</strain>
    </source>
</reference>
<evidence type="ECO:0000256" key="1">
    <source>
        <dbReference type="SAM" id="MobiDB-lite"/>
    </source>
</evidence>
<evidence type="ECO:0000313" key="3">
    <source>
        <dbReference type="Proteomes" id="UP000567885"/>
    </source>
</evidence>
<comment type="caution">
    <text evidence="2">The sequence shown here is derived from an EMBL/GenBank/DDBJ whole genome shotgun (WGS) entry which is preliminary data.</text>
</comment>
<dbReference type="AlphaFoldDB" id="A0A8H5U1H9"/>
<evidence type="ECO:0000313" key="2">
    <source>
        <dbReference type="EMBL" id="KAF5678127.1"/>
    </source>
</evidence>
<name>A0A8H5U1H9_FUSHE</name>